<evidence type="ECO:0000256" key="4">
    <source>
        <dbReference type="ARBA" id="ARBA00022801"/>
    </source>
</evidence>
<evidence type="ECO:0000256" key="2">
    <source>
        <dbReference type="ARBA" id="ARBA00013106"/>
    </source>
</evidence>
<dbReference type="Gene3D" id="3.30.540.10">
    <property type="entry name" value="Fructose-1,6-Bisphosphatase, subunit A, domain 1"/>
    <property type="match status" value="1"/>
</dbReference>
<sequence>MADNRTPAALRAIARLAAQAGAEVALGWRDHADRLRIEEKAGPADLVSQADREAETAIRAVLSRRCPDDGILGEEHGGAAGHSGVHWIIDPIDGTTSYLYGRADWSVSVAAADTAGDRLLAAVVLEPALGRITEASAGDGTCLDGTRTTVSGGDDLTRALIEVNLGTPAQRAYTGRMVAALTPRVRDLRRGGSAAAALALVATGRADGAWLPGIHSWDCAAGTLLVQEAGGVVGDLTGVTPDTWPHSGDVLAGPPALWEPLRRILVAAGPGPQPLSPEADTDGVK</sequence>
<dbReference type="PANTHER" id="PTHR20854">
    <property type="entry name" value="INOSITOL MONOPHOSPHATASE"/>
    <property type="match status" value="1"/>
</dbReference>
<evidence type="ECO:0000256" key="1">
    <source>
        <dbReference type="ARBA" id="ARBA00001033"/>
    </source>
</evidence>
<dbReference type="PROSITE" id="PS00629">
    <property type="entry name" value="IMP_1"/>
    <property type="match status" value="1"/>
</dbReference>
<feature type="binding site" evidence="6">
    <location>
        <position position="92"/>
    </location>
    <ligand>
        <name>Mg(2+)</name>
        <dbReference type="ChEBI" id="CHEBI:18420"/>
        <label>1</label>
        <note>catalytic</note>
    </ligand>
</feature>
<evidence type="ECO:0000256" key="6">
    <source>
        <dbReference type="PIRSR" id="PIRSR600760-2"/>
    </source>
</evidence>
<evidence type="ECO:0000256" key="5">
    <source>
        <dbReference type="ARBA" id="ARBA00022842"/>
    </source>
</evidence>
<dbReference type="InterPro" id="IPR000760">
    <property type="entry name" value="Inositol_monophosphatase-like"/>
</dbReference>
<comment type="catalytic activity">
    <reaction evidence="1">
        <text>a myo-inositol phosphate + H2O = myo-inositol + phosphate</text>
        <dbReference type="Rhea" id="RHEA:24056"/>
        <dbReference type="ChEBI" id="CHEBI:15377"/>
        <dbReference type="ChEBI" id="CHEBI:17268"/>
        <dbReference type="ChEBI" id="CHEBI:43474"/>
        <dbReference type="ChEBI" id="CHEBI:84139"/>
        <dbReference type="EC" id="3.1.3.25"/>
    </reaction>
</comment>
<feature type="binding site" evidence="6">
    <location>
        <position position="74"/>
    </location>
    <ligand>
        <name>Mg(2+)</name>
        <dbReference type="ChEBI" id="CHEBI:18420"/>
        <label>1</label>
        <note>catalytic</note>
    </ligand>
</feature>
<dbReference type="OrthoDB" id="9772456at2"/>
<dbReference type="SUPFAM" id="SSF56655">
    <property type="entry name" value="Carbohydrate phosphatase"/>
    <property type="match status" value="1"/>
</dbReference>
<dbReference type="PRINTS" id="PR00377">
    <property type="entry name" value="IMPHPHTASES"/>
</dbReference>
<dbReference type="GO" id="GO:0008934">
    <property type="term" value="F:inositol monophosphate 1-phosphatase activity"/>
    <property type="evidence" value="ECO:0007669"/>
    <property type="project" value="TreeGrafter"/>
</dbReference>
<dbReference type="Proteomes" id="UP000320239">
    <property type="component" value="Unassembled WGS sequence"/>
</dbReference>
<organism evidence="7 8">
    <name type="scientific">Actinoplanes teichomyceticus</name>
    <dbReference type="NCBI Taxonomy" id="1867"/>
    <lineage>
        <taxon>Bacteria</taxon>
        <taxon>Bacillati</taxon>
        <taxon>Actinomycetota</taxon>
        <taxon>Actinomycetes</taxon>
        <taxon>Micromonosporales</taxon>
        <taxon>Micromonosporaceae</taxon>
        <taxon>Actinoplanes</taxon>
    </lineage>
</organism>
<evidence type="ECO:0000313" key="8">
    <source>
        <dbReference type="Proteomes" id="UP000320239"/>
    </source>
</evidence>
<protein>
    <recommendedName>
        <fullName evidence="2">inositol-phosphate phosphatase</fullName>
        <ecNumber evidence="2">3.1.3.25</ecNumber>
    </recommendedName>
</protein>
<accession>A0A561WBC3</accession>
<dbReference type="Pfam" id="PF00459">
    <property type="entry name" value="Inositol_P"/>
    <property type="match status" value="1"/>
</dbReference>
<reference evidence="7 8" key="1">
    <citation type="submission" date="2019-06" db="EMBL/GenBank/DDBJ databases">
        <title>Sequencing the genomes of 1000 actinobacteria strains.</title>
        <authorList>
            <person name="Klenk H.-P."/>
        </authorList>
    </citation>
    <scope>NUCLEOTIDE SEQUENCE [LARGE SCALE GENOMIC DNA]</scope>
    <source>
        <strain evidence="7 8">DSM 43866</strain>
    </source>
</reference>
<evidence type="ECO:0000313" key="7">
    <source>
        <dbReference type="EMBL" id="TWG21158.1"/>
    </source>
</evidence>
<keyword evidence="8" id="KW-1185">Reference proteome</keyword>
<dbReference type="GO" id="GO:0046872">
    <property type="term" value="F:metal ion binding"/>
    <property type="evidence" value="ECO:0007669"/>
    <property type="project" value="UniProtKB-KW"/>
</dbReference>
<name>A0A561WBC3_ACTTI</name>
<comment type="cofactor">
    <cofactor evidence="6">
        <name>Mg(2+)</name>
        <dbReference type="ChEBI" id="CHEBI:18420"/>
    </cofactor>
</comment>
<feature type="binding site" evidence="6">
    <location>
        <position position="93"/>
    </location>
    <ligand>
        <name>Mg(2+)</name>
        <dbReference type="ChEBI" id="CHEBI:18420"/>
        <label>2</label>
    </ligand>
</feature>
<dbReference type="GO" id="GO:0006020">
    <property type="term" value="P:inositol metabolic process"/>
    <property type="evidence" value="ECO:0007669"/>
    <property type="project" value="TreeGrafter"/>
</dbReference>
<feature type="binding site" evidence="6">
    <location>
        <position position="218"/>
    </location>
    <ligand>
        <name>Mg(2+)</name>
        <dbReference type="ChEBI" id="CHEBI:18420"/>
        <label>1</label>
        <note>catalytic</note>
    </ligand>
</feature>
<keyword evidence="4" id="KW-0378">Hydrolase</keyword>
<dbReference type="InterPro" id="IPR020550">
    <property type="entry name" value="Inositol_monophosphatase_CS"/>
</dbReference>
<dbReference type="EMBL" id="VIWY01000003">
    <property type="protein sequence ID" value="TWG21158.1"/>
    <property type="molecule type" value="Genomic_DNA"/>
</dbReference>
<dbReference type="InterPro" id="IPR020583">
    <property type="entry name" value="Inositol_monoP_metal-BS"/>
</dbReference>
<comment type="caution">
    <text evidence="7">The sequence shown here is derived from an EMBL/GenBank/DDBJ whole genome shotgun (WGS) entry which is preliminary data.</text>
</comment>
<dbReference type="EC" id="3.1.3.25" evidence="2"/>
<dbReference type="PANTHER" id="PTHR20854:SF4">
    <property type="entry name" value="INOSITOL-1-MONOPHOSPHATASE-RELATED"/>
    <property type="match status" value="1"/>
</dbReference>
<dbReference type="GO" id="GO:0007165">
    <property type="term" value="P:signal transduction"/>
    <property type="evidence" value="ECO:0007669"/>
    <property type="project" value="TreeGrafter"/>
</dbReference>
<proteinExistence type="predicted"/>
<dbReference type="GO" id="GO:0046854">
    <property type="term" value="P:phosphatidylinositol phosphate biosynthetic process"/>
    <property type="evidence" value="ECO:0007669"/>
    <property type="project" value="InterPro"/>
</dbReference>
<evidence type="ECO:0000256" key="3">
    <source>
        <dbReference type="ARBA" id="ARBA00022723"/>
    </source>
</evidence>
<keyword evidence="5 6" id="KW-0460">Magnesium</keyword>
<dbReference type="AlphaFoldDB" id="A0A561WBC3"/>
<gene>
    <name evidence="7" type="ORF">FHX34_103688</name>
</gene>
<keyword evidence="3 6" id="KW-0479">Metal-binding</keyword>
<dbReference type="Gene3D" id="3.40.190.80">
    <property type="match status" value="1"/>
</dbReference>
<dbReference type="RefSeq" id="WP_122979823.1">
    <property type="nucleotide sequence ID" value="NZ_BOMX01000116.1"/>
</dbReference>
<feature type="binding site" evidence="6">
    <location>
        <position position="90"/>
    </location>
    <ligand>
        <name>Mg(2+)</name>
        <dbReference type="ChEBI" id="CHEBI:18420"/>
        <label>2</label>
    </ligand>
</feature>
<dbReference type="PROSITE" id="PS00630">
    <property type="entry name" value="IMP_2"/>
    <property type="match status" value="1"/>
</dbReference>